<dbReference type="RefSeq" id="XP_004360832.1">
    <property type="nucleotide sequence ID" value="XM_004360775.1"/>
</dbReference>
<protein>
    <submittedName>
        <fullName evidence="1">Uncharacterized protein</fullName>
    </submittedName>
</protein>
<dbReference type="KEGG" id="dfa:DFA_05111"/>
<evidence type="ECO:0000313" key="2">
    <source>
        <dbReference type="Proteomes" id="UP000007797"/>
    </source>
</evidence>
<accession>F4PNC8</accession>
<organism evidence="1 2">
    <name type="scientific">Cavenderia fasciculata</name>
    <name type="common">Slime mold</name>
    <name type="synonym">Dictyostelium fasciculatum</name>
    <dbReference type="NCBI Taxonomy" id="261658"/>
    <lineage>
        <taxon>Eukaryota</taxon>
        <taxon>Amoebozoa</taxon>
        <taxon>Evosea</taxon>
        <taxon>Eumycetozoa</taxon>
        <taxon>Dictyostelia</taxon>
        <taxon>Acytosteliales</taxon>
        <taxon>Cavenderiaceae</taxon>
        <taxon>Cavenderia</taxon>
    </lineage>
</organism>
<dbReference type="AlphaFoldDB" id="F4PNC8"/>
<dbReference type="GeneID" id="14875757"/>
<name>F4PNC8_CACFS</name>
<reference evidence="2" key="1">
    <citation type="journal article" date="2011" name="Genome Res.">
        <title>Phylogeny-wide analysis of social amoeba genomes highlights ancient origins for complex intercellular communication.</title>
        <authorList>
            <person name="Heidel A.J."/>
            <person name="Lawal H.M."/>
            <person name="Felder M."/>
            <person name="Schilde C."/>
            <person name="Helps N.R."/>
            <person name="Tunggal B."/>
            <person name="Rivero F."/>
            <person name="John U."/>
            <person name="Schleicher M."/>
            <person name="Eichinger L."/>
            <person name="Platzer M."/>
            <person name="Noegel A.A."/>
            <person name="Schaap P."/>
            <person name="Gloeckner G."/>
        </authorList>
    </citation>
    <scope>NUCLEOTIDE SEQUENCE [LARGE SCALE GENOMIC DNA]</scope>
    <source>
        <strain evidence="2">SH3</strain>
    </source>
</reference>
<sequence>MVYISMKYMSTTSWSSYLPQYAPVLQKDGRPEEIIRVREFISYANNFNPQAALFASSDIPLHPRLLYFLIRACEHYGFDLLGKHISQRFPKDSFWQYHISNLNLKALSTSVLGLLDRFQNDKDIYESVFEFFNHINQLGIGFKETNQLIQRILFSKQQQYQPDQINHFVKQYLIKWIPNYSIYLPAVMKRIIVLDQPITIDFWIDSLFILTVEYKGIHHQECTVLFQQLLDTFTFIFTTPLSSSDYHLRFLADQLYAITEIVRQIILSGGNITTDQIVQIIDLIVQTQQLILSNAIMFQYPCVGQLIKTLVSMDSQWNTIEMISSRVIDRVVDWINQNMKLKYRLLNHQSSHLIVELVIDFYNQAKIIPTTEKIPTSEWIDIGI</sequence>
<dbReference type="Proteomes" id="UP000007797">
    <property type="component" value="Unassembled WGS sequence"/>
</dbReference>
<dbReference type="EMBL" id="GL883008">
    <property type="protein sequence ID" value="EGG22981.1"/>
    <property type="molecule type" value="Genomic_DNA"/>
</dbReference>
<proteinExistence type="predicted"/>
<keyword evidence="2" id="KW-1185">Reference proteome</keyword>
<gene>
    <name evidence="1" type="ORF">DFA_05111</name>
</gene>
<evidence type="ECO:0000313" key="1">
    <source>
        <dbReference type="EMBL" id="EGG22981.1"/>
    </source>
</evidence>